<gene>
    <name evidence="2" type="ORF">GWG61_06605</name>
</gene>
<evidence type="ECO:0000313" key="2">
    <source>
        <dbReference type="EMBL" id="NDJ74153.1"/>
    </source>
</evidence>
<feature type="transmembrane region" description="Helical" evidence="1">
    <location>
        <begin position="43"/>
        <end position="64"/>
    </location>
</feature>
<keyword evidence="1" id="KW-0472">Membrane</keyword>
<organism evidence="2">
    <name type="scientific">Lactobacillus paragasseri</name>
    <dbReference type="NCBI Taxonomy" id="2107999"/>
    <lineage>
        <taxon>Bacteria</taxon>
        <taxon>Bacillati</taxon>
        <taxon>Bacillota</taxon>
        <taxon>Bacilli</taxon>
        <taxon>Lactobacillales</taxon>
        <taxon>Lactobacillaceae</taxon>
        <taxon>Lactobacillus</taxon>
    </lineage>
</organism>
<dbReference type="RefSeq" id="WP_162014113.1">
    <property type="nucleotide sequence ID" value="NZ_CAZZQF010000001.1"/>
</dbReference>
<proteinExistence type="predicted"/>
<sequence length="74" mass="8703">MKAIEKNEKAASRKEREIILILSLIFGDLINKLFLKFTSIDSFILTMIIGIGSMYCFQSGYYYFRNDIKKILKR</sequence>
<evidence type="ECO:0000256" key="1">
    <source>
        <dbReference type="SAM" id="Phobius"/>
    </source>
</evidence>
<name>A0A6B2FXU2_9LACO</name>
<dbReference type="EMBL" id="JAADJO010000014">
    <property type="protein sequence ID" value="NDJ74153.1"/>
    <property type="molecule type" value="Genomic_DNA"/>
</dbReference>
<accession>A0A6B2FXU2</accession>
<protein>
    <submittedName>
        <fullName evidence="2">Uncharacterized protein</fullName>
    </submittedName>
</protein>
<reference evidence="2" key="1">
    <citation type="submission" date="2020-01" db="EMBL/GenBank/DDBJ databases">
        <title>Vaginal microbiome of pregnant Indian women: Insights into the genome of dominants Lactobacillus species.</title>
        <authorList>
            <person name="Das B."/>
            <person name="Mehta O."/>
            <person name="Ghosh T.S."/>
            <person name="Kothidar A."/>
            <person name="Gowtham M.R."/>
            <person name="Mitra R."/>
            <person name="Kshetrapal P."/>
            <person name="Wadhwa N."/>
            <person name="Thiruvengadam R."/>
            <person name="Nair G.B."/>
            <person name="Bhatnagar S."/>
            <person name="Das B."/>
        </authorList>
    </citation>
    <scope>NUCLEOTIDE SEQUENCE</scope>
    <source>
        <strain evidence="2">Indica</strain>
    </source>
</reference>
<comment type="caution">
    <text evidence="2">The sequence shown here is derived from an EMBL/GenBank/DDBJ whole genome shotgun (WGS) entry which is preliminary data.</text>
</comment>
<keyword evidence="1" id="KW-0812">Transmembrane</keyword>
<dbReference type="AlphaFoldDB" id="A0A6B2FXU2"/>
<keyword evidence="1" id="KW-1133">Transmembrane helix</keyword>